<feature type="compositionally biased region" description="Polar residues" evidence="1">
    <location>
        <begin position="450"/>
        <end position="462"/>
    </location>
</feature>
<feature type="region of interest" description="Disordered" evidence="1">
    <location>
        <begin position="297"/>
        <end position="346"/>
    </location>
</feature>
<evidence type="ECO:0000256" key="1">
    <source>
        <dbReference type="SAM" id="MobiDB-lite"/>
    </source>
</evidence>
<feature type="compositionally biased region" description="Polar residues" evidence="1">
    <location>
        <begin position="318"/>
        <end position="338"/>
    </location>
</feature>
<keyword evidence="3" id="KW-1185">Reference proteome</keyword>
<protein>
    <submittedName>
        <fullName evidence="2">Uncharacterized protein</fullName>
    </submittedName>
</protein>
<organism evidence="2 3">
    <name type="scientific">Symbiochloris irregularis</name>
    <dbReference type="NCBI Taxonomy" id="706552"/>
    <lineage>
        <taxon>Eukaryota</taxon>
        <taxon>Viridiplantae</taxon>
        <taxon>Chlorophyta</taxon>
        <taxon>core chlorophytes</taxon>
        <taxon>Trebouxiophyceae</taxon>
        <taxon>Trebouxiales</taxon>
        <taxon>Trebouxiaceae</taxon>
        <taxon>Symbiochloris</taxon>
    </lineage>
</organism>
<reference evidence="2 3" key="1">
    <citation type="journal article" date="2024" name="Nat. Commun.">
        <title>Phylogenomics reveals the evolutionary origins of lichenization in chlorophyte algae.</title>
        <authorList>
            <person name="Puginier C."/>
            <person name="Libourel C."/>
            <person name="Otte J."/>
            <person name="Skaloud P."/>
            <person name="Haon M."/>
            <person name="Grisel S."/>
            <person name="Petersen M."/>
            <person name="Berrin J.G."/>
            <person name="Delaux P.M."/>
            <person name="Dal Grande F."/>
            <person name="Keller J."/>
        </authorList>
    </citation>
    <scope>NUCLEOTIDE SEQUENCE [LARGE SCALE GENOMIC DNA]</scope>
    <source>
        <strain evidence="2 3">SAG 2036</strain>
    </source>
</reference>
<sequence>MRLLSLAVRFTAGLARGVRDGALTAGRLALIPVATGIVVVHVCSQPVKALLEMVKSADDALAEVLGLSKQTTHSASKGATGYMILTLNGPEGDFERLLETLRGYCRYAELSDSTAIDVEVFLHDRLGYDHFGYLSREYEQEIRHLQERLHDSESSNNLLRHYLQQYTEAEKNQPEQREPQGTPRNAECNSVVVDMEARCAAADEIFAPMHARMGLLGGDSPDIQQSPEDGRMHGGNMIDNGLYTYDNNFNSPCSSPESIHMESDGPEVYHTCSADHHEICSSGSLFHCALSTISEEGSHLGGTDGEYSDGKSVKIRSRATSSEECSPRSNDGPSQDLQSGPAPNAVQGDVIKDYMLPFSRIPYPPPFRVYDSSAAAILASVIQATDLWQSKIPRPPPVTAAASTAASMFPAMPSVVAPPRIPRPIKITVDGSLSDTGSSDCSSSWRPEPTLNSNDCQPSTSAACGEHDVVGVTNRGQNGKRDAYGQETQPWFNGSLAELRLGCTPFAKARPTS</sequence>
<feature type="region of interest" description="Disordered" evidence="1">
    <location>
        <begin position="438"/>
        <end position="462"/>
    </location>
</feature>
<evidence type="ECO:0000313" key="2">
    <source>
        <dbReference type="EMBL" id="KAK9798187.1"/>
    </source>
</evidence>
<accession>A0AAW1NT88</accession>
<comment type="caution">
    <text evidence="2">The sequence shown here is derived from an EMBL/GenBank/DDBJ whole genome shotgun (WGS) entry which is preliminary data.</text>
</comment>
<dbReference type="Proteomes" id="UP001465755">
    <property type="component" value="Unassembled WGS sequence"/>
</dbReference>
<proteinExistence type="predicted"/>
<name>A0AAW1NT88_9CHLO</name>
<evidence type="ECO:0000313" key="3">
    <source>
        <dbReference type="Proteomes" id="UP001465755"/>
    </source>
</evidence>
<dbReference type="EMBL" id="JALJOQ010000099">
    <property type="protein sequence ID" value="KAK9798187.1"/>
    <property type="molecule type" value="Genomic_DNA"/>
</dbReference>
<dbReference type="AlphaFoldDB" id="A0AAW1NT88"/>
<gene>
    <name evidence="2" type="ORF">WJX73_001320</name>
</gene>